<comment type="caution">
    <text evidence="2">The sequence shown here is derived from an EMBL/GenBank/DDBJ whole genome shotgun (WGS) entry which is preliminary data.</text>
</comment>
<organism evidence="2 3">
    <name type="scientific">Elaphomyces granulatus</name>
    <dbReference type="NCBI Taxonomy" id="519963"/>
    <lineage>
        <taxon>Eukaryota</taxon>
        <taxon>Fungi</taxon>
        <taxon>Dikarya</taxon>
        <taxon>Ascomycota</taxon>
        <taxon>Pezizomycotina</taxon>
        <taxon>Eurotiomycetes</taxon>
        <taxon>Eurotiomycetidae</taxon>
        <taxon>Eurotiales</taxon>
        <taxon>Elaphomycetaceae</taxon>
        <taxon>Elaphomyces</taxon>
    </lineage>
</organism>
<evidence type="ECO:0000313" key="2">
    <source>
        <dbReference type="EMBL" id="OXV11726.1"/>
    </source>
</evidence>
<feature type="compositionally biased region" description="Basic residues" evidence="1">
    <location>
        <begin position="449"/>
        <end position="461"/>
    </location>
</feature>
<dbReference type="SUPFAM" id="SSF53335">
    <property type="entry name" value="S-adenosyl-L-methionine-dependent methyltransferases"/>
    <property type="match status" value="1"/>
</dbReference>
<reference evidence="2 3" key="1">
    <citation type="journal article" date="2015" name="Environ. Microbiol.">
        <title>Metagenome sequence of Elaphomyces granulatus from sporocarp tissue reveals Ascomycota ectomycorrhizal fingerprints of genome expansion and a Proteobacteria-rich microbiome.</title>
        <authorList>
            <person name="Quandt C.A."/>
            <person name="Kohler A."/>
            <person name="Hesse C.N."/>
            <person name="Sharpton T.J."/>
            <person name="Martin F."/>
            <person name="Spatafora J.W."/>
        </authorList>
    </citation>
    <scope>NUCLEOTIDE SEQUENCE [LARGE SCALE GENOMIC DNA]</scope>
    <source>
        <strain evidence="2 3">OSC145934</strain>
    </source>
</reference>
<gene>
    <name evidence="2" type="ORF">Egran_00513</name>
</gene>
<dbReference type="EMBL" id="NPHW01002325">
    <property type="protein sequence ID" value="OXV11726.1"/>
    <property type="molecule type" value="Genomic_DNA"/>
</dbReference>
<keyword evidence="3" id="KW-1185">Reference proteome</keyword>
<dbReference type="Proteomes" id="UP000243515">
    <property type="component" value="Unassembled WGS sequence"/>
</dbReference>
<dbReference type="PANTHER" id="PTHR43591:SF10">
    <property type="entry name" value="ABC TRANSMEMBRANE TYPE-1 DOMAIN-CONTAINING PROTEIN-RELATED"/>
    <property type="match status" value="1"/>
</dbReference>
<evidence type="ECO:0008006" key="4">
    <source>
        <dbReference type="Google" id="ProtNLM"/>
    </source>
</evidence>
<accession>A0A232M5R4</accession>
<dbReference type="Pfam" id="PF13489">
    <property type="entry name" value="Methyltransf_23"/>
    <property type="match status" value="1"/>
</dbReference>
<feature type="compositionally biased region" description="Acidic residues" evidence="1">
    <location>
        <begin position="127"/>
        <end position="140"/>
    </location>
</feature>
<feature type="compositionally biased region" description="Basic and acidic residues" evidence="1">
    <location>
        <begin position="462"/>
        <end position="476"/>
    </location>
</feature>
<feature type="region of interest" description="Disordered" evidence="1">
    <location>
        <begin position="88"/>
        <end position="163"/>
    </location>
</feature>
<evidence type="ECO:0000256" key="1">
    <source>
        <dbReference type="SAM" id="MobiDB-lite"/>
    </source>
</evidence>
<dbReference type="OrthoDB" id="2013972at2759"/>
<dbReference type="PANTHER" id="PTHR43591">
    <property type="entry name" value="METHYLTRANSFERASE"/>
    <property type="match status" value="1"/>
</dbReference>
<dbReference type="AlphaFoldDB" id="A0A232M5R4"/>
<feature type="region of interest" description="Disordered" evidence="1">
    <location>
        <begin position="449"/>
        <end position="493"/>
    </location>
</feature>
<dbReference type="Gene3D" id="3.40.50.150">
    <property type="entry name" value="Vaccinia Virus protein VP39"/>
    <property type="match status" value="1"/>
</dbReference>
<protein>
    <recommendedName>
        <fullName evidence="4">Methyltransferase domain-containing protein</fullName>
    </recommendedName>
</protein>
<proteinExistence type="predicted"/>
<feature type="compositionally biased region" description="Basic and acidic residues" evidence="1">
    <location>
        <begin position="108"/>
        <end position="126"/>
    </location>
</feature>
<dbReference type="InterPro" id="IPR029063">
    <property type="entry name" value="SAM-dependent_MTases_sf"/>
</dbReference>
<name>A0A232M5R4_9EURO</name>
<dbReference type="GO" id="GO:0008168">
    <property type="term" value="F:methyltransferase activity"/>
    <property type="evidence" value="ECO:0007669"/>
    <property type="project" value="TreeGrafter"/>
</dbReference>
<dbReference type="CDD" id="cd02440">
    <property type="entry name" value="AdoMet_MTases"/>
    <property type="match status" value="1"/>
</dbReference>
<sequence length="493" mass="54920">MMLRLCIRHRSVVGLNEEIEENEENGDNSGQERLNPLLYPLLPPLGTIPTSNPSGFLKSSLFPYLRDSSRNTLDCNQRPIADTVPVIRGGHQHGREAQGKRPVMSWPEHPHRVRPEGIRETERASVYEEEAPIIADDDDSTSAPESSADEEEGTSTRSEELRRGVVENDRRYCNDTYFMPNDEIEQTRLSIVHQIFLLLLHGELTKVPVPPGVCRILDVGTGPGDWTLEMAEQYPDAEIVATDISVFDSGPARIGMPNVCFQLDNAEDEWTYRDPFDLVHLRGLSGAFRDWSSVYRRAFQHLKPGGYIEISDADPAADAIHVPNAPKDSYCSILIAAMRSAADVAGYPRDGGHLRPRALTAVGFEDVRTSEMTVRVGTGPQDPRERAIGKMALVGLLEGLEARSLRPLTATGNWTADEVRDLCEKVKTELAAASGLTLTVRFLIGRKPPANRRARRARRRQFSQEEREREREREQGPRGSNGAVVTGRSAEKT</sequence>
<evidence type="ECO:0000313" key="3">
    <source>
        <dbReference type="Proteomes" id="UP000243515"/>
    </source>
</evidence>